<evidence type="ECO:0000256" key="1">
    <source>
        <dbReference type="SAM" id="Phobius"/>
    </source>
</evidence>
<evidence type="ECO:0000313" key="3">
    <source>
        <dbReference type="EMBL" id="SEM56501.1"/>
    </source>
</evidence>
<dbReference type="InterPro" id="IPR037522">
    <property type="entry name" value="HD_GYP_dom"/>
</dbReference>
<keyword evidence="1" id="KW-1133">Transmembrane helix</keyword>
<evidence type="ECO:0000259" key="2">
    <source>
        <dbReference type="PROSITE" id="PS51832"/>
    </source>
</evidence>
<keyword evidence="4" id="KW-1185">Reference proteome</keyword>
<reference evidence="3 4" key="1">
    <citation type="submission" date="2016-10" db="EMBL/GenBank/DDBJ databases">
        <authorList>
            <person name="de Groot N.N."/>
        </authorList>
    </citation>
    <scope>NUCLEOTIDE SEQUENCE [LARGE SCALE GENOMIC DNA]</scope>
    <source>
        <strain evidence="3 4">DSM 8423</strain>
    </source>
</reference>
<dbReference type="InterPro" id="IPR007890">
    <property type="entry name" value="CHASE2"/>
</dbReference>
<name>A0A1H7ZE27_9BACT</name>
<dbReference type="PROSITE" id="PS51832">
    <property type="entry name" value="HD_GYP"/>
    <property type="match status" value="1"/>
</dbReference>
<feature type="domain" description="HD-GYP" evidence="2">
    <location>
        <begin position="457"/>
        <end position="550"/>
    </location>
</feature>
<dbReference type="InterPro" id="IPR052020">
    <property type="entry name" value="Cyclic_di-GMP/3'3'-cGAMP_PDE"/>
</dbReference>
<feature type="transmembrane region" description="Helical" evidence="1">
    <location>
        <begin position="21"/>
        <end position="40"/>
    </location>
</feature>
<organism evidence="3 4">
    <name type="scientific">Syntrophus gentianae</name>
    <dbReference type="NCBI Taxonomy" id="43775"/>
    <lineage>
        <taxon>Bacteria</taxon>
        <taxon>Pseudomonadati</taxon>
        <taxon>Thermodesulfobacteriota</taxon>
        <taxon>Syntrophia</taxon>
        <taxon>Syntrophales</taxon>
        <taxon>Syntrophaceae</taxon>
        <taxon>Syntrophus</taxon>
    </lineage>
</organism>
<sequence length="550" mass="61594">MHALRRLSPYFHWVQNSKKDTLIILCGIALTCAVAFLYLLQPLLLSSLDLKIYDTLLKLRPRHNPSDHVVIVDIDTKSLAQYGQWPWPRYRVSQLLDKLHEMGASSVGVDILFTEPDRSSLQNIQRDILTDFNCAISLSGVPHQYLDNDALLAESLRKGPFVLGYQFSFGDHLEKRGKLHPVDLLLKKEEEVPDSVNGLFKPSSVDGLFQPLSEATPASGFINVKPDRDGIIRRVPLLMEYEGRFYPQLSLAVLLSATKSEQIVLTVGRAGTESLSIEGLEIPLEEKGAFLIPFHGPRGTYRHLSAADILNGTVKNQEIEGRIVFIGATAPGLFDIRATPMDPSMAGVEVHANILDSILQGDFLVRPKAAVIYEFIALLFFGLLSTILFARCKAVVNLTFLFLFLLIAVILPVFLFRKGIYLSPLYPVLAYTSNFSLLSFLDFWHGEWLLKEKTRLQLATQDAMLEAIANITETRDSETGDHIRRTRSYVKALAEHIRNKPAYAATVDDAYIEHLFQSAPLHDLGKVGIPDHILLNPSLTLIKIFQINTV</sequence>
<dbReference type="SMART" id="SM01080">
    <property type="entry name" value="CHASE2"/>
    <property type="match status" value="1"/>
</dbReference>
<dbReference type="OrthoDB" id="9776250at2"/>
<feature type="transmembrane region" description="Helical" evidence="1">
    <location>
        <begin position="370"/>
        <end position="389"/>
    </location>
</feature>
<dbReference type="Pfam" id="PF05226">
    <property type="entry name" value="CHASE2"/>
    <property type="match status" value="1"/>
</dbReference>
<keyword evidence="1" id="KW-0812">Transmembrane</keyword>
<gene>
    <name evidence="3" type="ORF">SAMN04489760_12250</name>
</gene>
<evidence type="ECO:0000313" key="4">
    <source>
        <dbReference type="Proteomes" id="UP000198744"/>
    </source>
</evidence>
<dbReference type="Gene3D" id="1.10.3210.10">
    <property type="entry name" value="Hypothetical protein af1432"/>
    <property type="match status" value="1"/>
</dbReference>
<feature type="transmembrane region" description="Helical" evidence="1">
    <location>
        <begin position="396"/>
        <end position="416"/>
    </location>
</feature>
<dbReference type="PANTHER" id="PTHR45228">
    <property type="entry name" value="CYCLIC DI-GMP PHOSPHODIESTERASE TM_0186-RELATED"/>
    <property type="match status" value="1"/>
</dbReference>
<accession>A0A1H7ZE27</accession>
<protein>
    <submittedName>
        <fullName evidence="3">Adenylate cyclase</fullName>
    </submittedName>
</protein>
<keyword evidence="1" id="KW-0472">Membrane</keyword>
<dbReference type="PANTHER" id="PTHR45228:SF5">
    <property type="entry name" value="CYCLIC DI-GMP PHOSPHODIESTERASE VC_1348-RELATED"/>
    <property type="match status" value="1"/>
</dbReference>
<proteinExistence type="predicted"/>
<dbReference type="Proteomes" id="UP000198744">
    <property type="component" value="Unassembled WGS sequence"/>
</dbReference>
<dbReference type="AlphaFoldDB" id="A0A1H7ZE27"/>
<dbReference type="EMBL" id="FOBS01000022">
    <property type="protein sequence ID" value="SEM56501.1"/>
    <property type="molecule type" value="Genomic_DNA"/>
</dbReference>
<dbReference type="SUPFAM" id="SSF109604">
    <property type="entry name" value="HD-domain/PDEase-like"/>
    <property type="match status" value="1"/>
</dbReference>
<dbReference type="STRING" id="43775.SAMN04489760_12250"/>
<dbReference type="RefSeq" id="WP_093884187.1">
    <property type="nucleotide sequence ID" value="NZ_FOBS01000022.1"/>
</dbReference>